<keyword evidence="1" id="KW-1133">Transmembrane helix</keyword>
<dbReference type="Proteomes" id="UP000003009">
    <property type="component" value="Unassembled WGS sequence"/>
</dbReference>
<sequence>MSLFNRQPKETLLLAEERRIAGRHVSLRPTKLCVSMLALSVAIWVGAVNYQVNVAYAICFWVLAFIGIAALMTRRQLLGLHLTIRYEGEVFAGDTAEAEISTEHSGKRARVFWWRSESREEVDEDSEADHSAWQRCQLSGSLKSEPMRWRIPVQRRGYFPRPLLLRLATSAPFGMFHAECRAEWYTEAVVYPAPLPHSDFGTLAQPDPEQTPQRAGMHGDDIAFLKPHINGASLQHIAWKTYAKRGELMDKVFDEPPPAVHSEIISYQDYPVGTPPDKLASLLAHRVLQADKTGAPYTLELPSLTLTPQNGLREKCLNALALM</sequence>
<dbReference type="STRING" id="629741.GCWU000324_01729"/>
<evidence type="ECO:0000256" key="1">
    <source>
        <dbReference type="SAM" id="Phobius"/>
    </source>
</evidence>
<feature type="transmembrane region" description="Helical" evidence="1">
    <location>
        <begin position="54"/>
        <end position="72"/>
    </location>
</feature>
<organism evidence="2 3">
    <name type="scientific">Kingella oralis ATCC 51147</name>
    <dbReference type="NCBI Taxonomy" id="629741"/>
    <lineage>
        <taxon>Bacteria</taxon>
        <taxon>Pseudomonadati</taxon>
        <taxon>Pseudomonadota</taxon>
        <taxon>Betaproteobacteria</taxon>
        <taxon>Neisseriales</taxon>
        <taxon>Neisseriaceae</taxon>
        <taxon>Kingella</taxon>
    </lineage>
</organism>
<evidence type="ECO:0008006" key="4">
    <source>
        <dbReference type="Google" id="ProtNLM"/>
    </source>
</evidence>
<gene>
    <name evidence="2" type="ORF">GCWU000324_01729</name>
</gene>
<keyword evidence="1" id="KW-0812">Transmembrane</keyword>
<dbReference type="PANTHER" id="PTHR34351">
    <property type="entry name" value="SLR1927 PROTEIN-RELATED"/>
    <property type="match status" value="1"/>
</dbReference>
<dbReference type="PANTHER" id="PTHR34351:SF1">
    <property type="entry name" value="SLR1927 PROTEIN"/>
    <property type="match status" value="1"/>
</dbReference>
<keyword evidence="3" id="KW-1185">Reference proteome</keyword>
<dbReference type="GeneID" id="84906253"/>
<dbReference type="RefSeq" id="WP_003796338.1">
    <property type="nucleotide sequence ID" value="NZ_GG665872.1"/>
</dbReference>
<name>C4GL72_9NEIS</name>
<protein>
    <recommendedName>
        <fullName evidence="4">DUF58 domain-containing protein</fullName>
    </recommendedName>
</protein>
<dbReference type="AlphaFoldDB" id="C4GL72"/>
<evidence type="ECO:0000313" key="3">
    <source>
        <dbReference type="Proteomes" id="UP000003009"/>
    </source>
</evidence>
<keyword evidence="1" id="KW-0472">Membrane</keyword>
<evidence type="ECO:0000313" key="2">
    <source>
        <dbReference type="EMBL" id="EEP67481.1"/>
    </source>
</evidence>
<accession>C4GL72</accession>
<dbReference type="EMBL" id="ACJW02000003">
    <property type="protein sequence ID" value="EEP67481.1"/>
    <property type="molecule type" value="Genomic_DNA"/>
</dbReference>
<dbReference type="HOGENOM" id="CLU_054568_0_1_4"/>
<reference evidence="2" key="1">
    <citation type="submission" date="2009-04" db="EMBL/GenBank/DDBJ databases">
        <authorList>
            <person name="Weinstock G."/>
            <person name="Sodergren E."/>
            <person name="Clifton S."/>
            <person name="Fulton L."/>
            <person name="Fulton B."/>
            <person name="Courtney L."/>
            <person name="Fronick C."/>
            <person name="Harrison M."/>
            <person name="Strong C."/>
            <person name="Farmer C."/>
            <person name="Delahaunty K."/>
            <person name="Markovic C."/>
            <person name="Hall O."/>
            <person name="Minx P."/>
            <person name="Tomlinson C."/>
            <person name="Mitreva M."/>
            <person name="Nelson J."/>
            <person name="Hou S."/>
            <person name="Wollam A."/>
            <person name="Pepin K.H."/>
            <person name="Johnson M."/>
            <person name="Bhonagiri V."/>
            <person name="Nash W.E."/>
            <person name="Warren W."/>
            <person name="Chinwalla A."/>
            <person name="Mardis E.R."/>
            <person name="Wilson R.K."/>
        </authorList>
    </citation>
    <scope>NUCLEOTIDE SEQUENCE [LARGE SCALE GENOMIC DNA]</scope>
    <source>
        <strain evidence="2">ATCC 51147</strain>
    </source>
</reference>
<comment type="caution">
    <text evidence="2">The sequence shown here is derived from an EMBL/GenBank/DDBJ whole genome shotgun (WGS) entry which is preliminary data.</text>
</comment>
<proteinExistence type="predicted"/>